<reference evidence="3" key="3">
    <citation type="submission" date="2023-05" db="EMBL/GenBank/DDBJ databases">
        <authorList>
            <person name="Smith C.H."/>
        </authorList>
    </citation>
    <scope>NUCLEOTIDE SEQUENCE</scope>
    <source>
        <strain evidence="3">CHS0354</strain>
        <tissue evidence="3">Mantle</tissue>
    </source>
</reference>
<protein>
    <submittedName>
        <fullName evidence="3">Uncharacterized protein</fullName>
    </submittedName>
</protein>
<dbReference type="Gene3D" id="2.120.10.80">
    <property type="entry name" value="Kelch-type beta propeller"/>
    <property type="match status" value="2"/>
</dbReference>
<proteinExistence type="predicted"/>
<dbReference type="EMBL" id="JAEAOA010000703">
    <property type="protein sequence ID" value="KAK3600706.1"/>
    <property type="molecule type" value="Genomic_DNA"/>
</dbReference>
<gene>
    <name evidence="3" type="ORF">CHS0354_011388</name>
</gene>
<evidence type="ECO:0000256" key="1">
    <source>
        <dbReference type="ARBA" id="ARBA00022441"/>
    </source>
</evidence>
<dbReference type="InterPro" id="IPR015915">
    <property type="entry name" value="Kelch-typ_b-propeller"/>
</dbReference>
<keyword evidence="2" id="KW-0677">Repeat</keyword>
<dbReference type="InterPro" id="IPR006652">
    <property type="entry name" value="Kelch_1"/>
</dbReference>
<evidence type="ECO:0000256" key="2">
    <source>
        <dbReference type="ARBA" id="ARBA00022737"/>
    </source>
</evidence>
<keyword evidence="1" id="KW-0880">Kelch repeat</keyword>
<dbReference type="SMART" id="SM00612">
    <property type="entry name" value="Kelch"/>
    <property type="match status" value="5"/>
</dbReference>
<name>A0AAE0W426_9BIVA</name>
<organism evidence="3 4">
    <name type="scientific">Potamilus streckersoni</name>
    <dbReference type="NCBI Taxonomy" id="2493646"/>
    <lineage>
        <taxon>Eukaryota</taxon>
        <taxon>Metazoa</taxon>
        <taxon>Spiralia</taxon>
        <taxon>Lophotrochozoa</taxon>
        <taxon>Mollusca</taxon>
        <taxon>Bivalvia</taxon>
        <taxon>Autobranchia</taxon>
        <taxon>Heteroconchia</taxon>
        <taxon>Palaeoheterodonta</taxon>
        <taxon>Unionida</taxon>
        <taxon>Unionoidea</taxon>
        <taxon>Unionidae</taxon>
        <taxon>Ambleminae</taxon>
        <taxon>Lampsilini</taxon>
        <taxon>Potamilus</taxon>
    </lineage>
</organism>
<evidence type="ECO:0000313" key="3">
    <source>
        <dbReference type="EMBL" id="KAK3600706.1"/>
    </source>
</evidence>
<keyword evidence="4" id="KW-1185">Reference proteome</keyword>
<accession>A0AAE0W426</accession>
<evidence type="ECO:0000313" key="4">
    <source>
        <dbReference type="Proteomes" id="UP001195483"/>
    </source>
</evidence>
<reference evidence="3" key="1">
    <citation type="journal article" date="2021" name="Genome Biol. Evol.">
        <title>A High-Quality Reference Genome for a Parasitic Bivalve with Doubly Uniparental Inheritance (Bivalvia: Unionida).</title>
        <authorList>
            <person name="Smith C.H."/>
        </authorList>
    </citation>
    <scope>NUCLEOTIDE SEQUENCE</scope>
    <source>
        <strain evidence="3">CHS0354</strain>
    </source>
</reference>
<comment type="caution">
    <text evidence="3">The sequence shown here is derived from an EMBL/GenBank/DDBJ whole genome shotgun (WGS) entry which is preliminary data.</text>
</comment>
<sequence>MGKLYLIGGSEVPGPGQKEVPSKKNLEFNPERMEWVILPRLGTARMQHCVQSLFGMVYAIGGVDDLGKVVSSVECYSILNRKWFYVNPMFTARKAASAGVLKGKLLVAGGIGESNVIPSIVPVLNCVELFDPRTNSWTKLNNLRFPRCYTNIVNVQGRIYICGGATRSFNCKNSVLNSVSSIDMYEAKTDHWSLVTNMVVPRHSAGAAVIGDRIYILGGMSSPNNLLLQSVECYDTVRGVWLTNIQDIPFPARWIHCVTMESRRMDEYLVKSAER</sequence>
<dbReference type="PANTHER" id="PTHR46344">
    <property type="entry name" value="OS02G0202900 PROTEIN"/>
    <property type="match status" value="1"/>
</dbReference>
<dbReference type="PANTHER" id="PTHR46344:SF27">
    <property type="entry name" value="KELCH REPEAT SUPERFAMILY PROTEIN"/>
    <property type="match status" value="1"/>
</dbReference>
<reference evidence="3" key="2">
    <citation type="journal article" date="2021" name="Genome Biol. Evol.">
        <title>Developing a high-quality reference genome for a parasitic bivalve with doubly uniparental inheritance (Bivalvia: Unionida).</title>
        <authorList>
            <person name="Smith C.H."/>
        </authorList>
    </citation>
    <scope>NUCLEOTIDE SEQUENCE</scope>
    <source>
        <strain evidence="3">CHS0354</strain>
        <tissue evidence="3">Mantle</tissue>
    </source>
</reference>
<dbReference type="SUPFAM" id="SSF117281">
    <property type="entry name" value="Kelch motif"/>
    <property type="match status" value="1"/>
</dbReference>
<dbReference type="Pfam" id="PF24681">
    <property type="entry name" value="Kelch_KLHDC2_KLHL20_DRC7"/>
    <property type="match status" value="1"/>
</dbReference>
<dbReference type="AlphaFoldDB" id="A0AAE0W426"/>
<dbReference type="Proteomes" id="UP001195483">
    <property type="component" value="Unassembled WGS sequence"/>
</dbReference>